<evidence type="ECO:0000256" key="4">
    <source>
        <dbReference type="ARBA" id="ARBA00022840"/>
    </source>
</evidence>
<accession>A0ABV5H152</accession>
<evidence type="ECO:0000256" key="5">
    <source>
        <dbReference type="ARBA" id="ARBA00023125"/>
    </source>
</evidence>
<evidence type="ECO:0000256" key="1">
    <source>
        <dbReference type="ARBA" id="ARBA00022741"/>
    </source>
</evidence>
<keyword evidence="10" id="KW-1185">Reference proteome</keyword>
<evidence type="ECO:0000313" key="9">
    <source>
        <dbReference type="EMBL" id="MFB9105523.1"/>
    </source>
</evidence>
<protein>
    <recommendedName>
        <fullName evidence="6">DNA 3'-5' helicase II</fullName>
    </recommendedName>
</protein>
<dbReference type="PANTHER" id="PTHR11070:SF2">
    <property type="entry name" value="ATP-DEPENDENT DNA HELICASE SRS2"/>
    <property type="match status" value="1"/>
</dbReference>
<organism evidence="9 10">
    <name type="scientific">Algibacter miyuki</name>
    <dbReference type="NCBI Taxonomy" id="1306933"/>
    <lineage>
        <taxon>Bacteria</taxon>
        <taxon>Pseudomonadati</taxon>
        <taxon>Bacteroidota</taxon>
        <taxon>Flavobacteriia</taxon>
        <taxon>Flavobacteriales</taxon>
        <taxon>Flavobacteriaceae</taxon>
        <taxon>Algibacter</taxon>
    </lineage>
</organism>
<sequence>MIKVTPEDIAYTESLLLKPGQTFDDERLRFIKNFKTIDLQAVPGSGKTTALLAKLLILEKHLPLEKNRGILVLSHTNAAVNEVKNRIGHHCPKLFSHPNFVGTIQSFTDNFLAIPAYLSKYKQKPVRIDDEIYNETIGRVFHHNKKGFVIQEKKNATYYNKNFNVLHSFRFSYNKGVFSLVKSIYGEPLEIKTPNLRKEKFTKNEIDRIAEWFYKTKLKVLETGILNYDDAYLLADVILTEIPSYRGLIQNRFKYVFVDEMQDMEKHQFDLLERIFANDNCTSFYQRLGDVNQSIFSKSLDNEEIWKQRADKMFINGSHRLSRPIANIVEKFALTSTEVQGRMKNNDGFDLTIKPLLMCYDIERIADVIPIFSDEIKKLIDKGLIIPNEGNKYEAIGWRKHHDHINKICISDYWPNFKTNEKLKKIDYDTLEDYIKFIENGTQTLEANRKSILNSLNKILYIEGIRDEYSRVFTISKLIKYFKVLPSNEYDLLKLNLYNWSLAIENGAIDIVLDKIRTYIPYFLTCFSRQINYSKDFIYESSKNEKVASPDERAQYFDKNGIRVNISTVHSVKGQTHTATLYLETFFSKGAGSYESERLQNQVLGIPIKEHLDNYKGGSVDKIIQSARMVYVGFSRPTHFLCFAVESSRANKLFKEIDRNDWDVIQIKKTEVADS</sequence>
<name>A0ABV5H152_9FLAO</name>
<dbReference type="InterPro" id="IPR000212">
    <property type="entry name" value="DNA_helicase_UvrD/REP"/>
</dbReference>
<evidence type="ECO:0000256" key="3">
    <source>
        <dbReference type="ARBA" id="ARBA00022806"/>
    </source>
</evidence>
<keyword evidence="5" id="KW-0238">DNA-binding</keyword>
<evidence type="ECO:0000313" key="10">
    <source>
        <dbReference type="Proteomes" id="UP001589590"/>
    </source>
</evidence>
<dbReference type="EMBL" id="JBHMFA010000006">
    <property type="protein sequence ID" value="MFB9105523.1"/>
    <property type="molecule type" value="Genomic_DNA"/>
</dbReference>
<dbReference type="Gene3D" id="3.40.50.300">
    <property type="entry name" value="P-loop containing nucleotide triphosphate hydrolases"/>
    <property type="match status" value="1"/>
</dbReference>
<dbReference type="Proteomes" id="UP001589590">
    <property type="component" value="Unassembled WGS sequence"/>
</dbReference>
<feature type="binding site" evidence="7">
    <location>
        <begin position="41"/>
        <end position="48"/>
    </location>
    <ligand>
        <name>ATP</name>
        <dbReference type="ChEBI" id="CHEBI:30616"/>
    </ligand>
</feature>
<feature type="domain" description="UvrD-like helicase ATP-binding" evidence="8">
    <location>
        <begin position="20"/>
        <end position="337"/>
    </location>
</feature>
<dbReference type="InterPro" id="IPR013986">
    <property type="entry name" value="DExx_box_DNA_helicase_dom_sf"/>
</dbReference>
<keyword evidence="2 7" id="KW-0378">Hydrolase</keyword>
<dbReference type="PROSITE" id="PS51198">
    <property type="entry name" value="UVRD_HELICASE_ATP_BIND"/>
    <property type="match status" value="1"/>
</dbReference>
<dbReference type="PANTHER" id="PTHR11070">
    <property type="entry name" value="UVRD / RECB / PCRA DNA HELICASE FAMILY MEMBER"/>
    <property type="match status" value="1"/>
</dbReference>
<keyword evidence="3 7" id="KW-0347">Helicase</keyword>
<dbReference type="InterPro" id="IPR027417">
    <property type="entry name" value="P-loop_NTPase"/>
</dbReference>
<proteinExistence type="predicted"/>
<comment type="caution">
    <text evidence="9">The sequence shown here is derived from an EMBL/GenBank/DDBJ whole genome shotgun (WGS) entry which is preliminary data.</text>
</comment>
<keyword evidence="1 7" id="KW-0547">Nucleotide-binding</keyword>
<reference evidence="9 10" key="1">
    <citation type="submission" date="2024-09" db="EMBL/GenBank/DDBJ databases">
        <authorList>
            <person name="Sun Q."/>
            <person name="Mori K."/>
        </authorList>
    </citation>
    <scope>NUCLEOTIDE SEQUENCE [LARGE SCALE GENOMIC DNA]</scope>
    <source>
        <strain evidence="9 10">CECT 8300</strain>
    </source>
</reference>
<dbReference type="Gene3D" id="1.10.10.160">
    <property type="match status" value="1"/>
</dbReference>
<dbReference type="Pfam" id="PF00580">
    <property type="entry name" value="UvrD-helicase"/>
    <property type="match status" value="1"/>
</dbReference>
<evidence type="ECO:0000259" key="8">
    <source>
        <dbReference type="PROSITE" id="PS51198"/>
    </source>
</evidence>
<keyword evidence="4 7" id="KW-0067">ATP-binding</keyword>
<dbReference type="InterPro" id="IPR014016">
    <property type="entry name" value="UvrD-like_ATP-bd"/>
</dbReference>
<evidence type="ECO:0000256" key="2">
    <source>
        <dbReference type="ARBA" id="ARBA00022801"/>
    </source>
</evidence>
<gene>
    <name evidence="9" type="ORF">ACFFU1_11475</name>
</gene>
<evidence type="ECO:0000256" key="7">
    <source>
        <dbReference type="PROSITE-ProRule" id="PRU00560"/>
    </source>
</evidence>
<dbReference type="RefSeq" id="WP_290268062.1">
    <property type="nucleotide sequence ID" value="NZ_JAUFQP010000001.1"/>
</dbReference>
<evidence type="ECO:0000256" key="6">
    <source>
        <dbReference type="ARBA" id="ARBA00034923"/>
    </source>
</evidence>
<dbReference type="SUPFAM" id="SSF52540">
    <property type="entry name" value="P-loop containing nucleoside triphosphate hydrolases"/>
    <property type="match status" value="1"/>
</dbReference>